<feature type="signal peptide" evidence="7">
    <location>
        <begin position="1"/>
        <end position="21"/>
    </location>
</feature>
<evidence type="ECO:0000256" key="1">
    <source>
        <dbReference type="ARBA" id="ARBA00004167"/>
    </source>
</evidence>
<dbReference type="AlphaFoldDB" id="A0A423X795"/>
<evidence type="ECO:0000256" key="6">
    <source>
        <dbReference type="SAM" id="Phobius"/>
    </source>
</evidence>
<evidence type="ECO:0000256" key="3">
    <source>
        <dbReference type="ARBA" id="ARBA00022989"/>
    </source>
</evidence>
<keyword evidence="2 6" id="KW-0812">Transmembrane</keyword>
<feature type="transmembrane region" description="Helical" evidence="6">
    <location>
        <begin position="234"/>
        <end position="257"/>
    </location>
</feature>
<keyword evidence="9" id="KW-1185">Reference proteome</keyword>
<keyword evidence="3 6" id="KW-1133">Transmembrane helix</keyword>
<dbReference type="PANTHER" id="PTHR15549:SF30">
    <property type="entry name" value="MID2 DOMAIN-CONTAINING PROTEIN"/>
    <property type="match status" value="1"/>
</dbReference>
<dbReference type="Proteomes" id="UP000285146">
    <property type="component" value="Unassembled WGS sequence"/>
</dbReference>
<dbReference type="GO" id="GO:0071944">
    <property type="term" value="C:cell periphery"/>
    <property type="evidence" value="ECO:0007669"/>
    <property type="project" value="UniProtKB-ARBA"/>
</dbReference>
<reference evidence="8 9" key="1">
    <citation type="submission" date="2015-09" db="EMBL/GenBank/DDBJ databases">
        <title>Host preference determinants of Valsa canker pathogens revealed by comparative genomics.</title>
        <authorList>
            <person name="Yin Z."/>
            <person name="Huang L."/>
        </authorList>
    </citation>
    <scope>NUCLEOTIDE SEQUENCE [LARGE SCALE GENOMIC DNA]</scope>
    <source>
        <strain evidence="8 9">SXYLt</strain>
    </source>
</reference>
<evidence type="ECO:0000313" key="9">
    <source>
        <dbReference type="Proteomes" id="UP000285146"/>
    </source>
</evidence>
<proteinExistence type="predicted"/>
<evidence type="ECO:0000256" key="4">
    <source>
        <dbReference type="ARBA" id="ARBA00023136"/>
    </source>
</evidence>
<sequence length="600" mass="64428">MRRAITTVLITVLALPSSISALQVTPGSSCASTCLDSATGNAYDPAASTTNTSDIVCYDVDYYSTTTGVKFKDCLECLQTSRAANDSETDVSWFIYNLRYASAVCLYDYPTHSGNTNATCDLSAACQPLQGALETGLNLQSDVSEYEYCSVDDSAFYGTGIDDCVSCLQSSPDSYLANFLLALQAGCQQQPASGDILGLTGELFSGYPINITSTASNSTADTTNDPKEVLPTGAIIGIVIGASVLLFIAIVLFYLYWRRQQDYKKEDLAMRDISVFYGKGQGSYMAPLASDNSKMVPIYTLDHRAPPPTYTPPQGQALGADYLNNAEYYDRLEGKSRGKPLTAGNHQLHNMEIHSADHIDAAALPAHPAYIARGHARLGSRASRNSTPSVRSEPRSNKPDPYTIQMYMDSLEDAKDPARSTPTPQDPRPDGISRSVGISRETSLRNIQVELAGPSDVYTRRQSVIDPIAPRQGGRTTPIPQGGRSTPIPEGGRATPMPFHTLSGRDTPVPAPSRASSSSNGGVPRVPSLILPSMPRIKLPGKKPPRLTFTGASPVEDISGPLAFPDSRFTQASDRIVEQTVDRGETTELPIGSGKSYIYG</sequence>
<comment type="subcellular location">
    <subcellularLocation>
        <location evidence="1">Membrane</location>
        <topology evidence="1">Single-pass membrane protein</topology>
    </subcellularLocation>
</comment>
<keyword evidence="4 6" id="KW-0472">Membrane</keyword>
<feature type="region of interest" description="Disordered" evidence="5">
    <location>
        <begin position="375"/>
        <end position="439"/>
    </location>
</feature>
<accession>A0A423X795</accession>
<dbReference type="EMBL" id="LKEB01000026">
    <property type="protein sequence ID" value="ROW11653.1"/>
    <property type="molecule type" value="Genomic_DNA"/>
</dbReference>
<evidence type="ECO:0000256" key="2">
    <source>
        <dbReference type="ARBA" id="ARBA00022692"/>
    </source>
</evidence>
<dbReference type="InterPro" id="IPR051694">
    <property type="entry name" value="Immunoregulatory_rcpt-like"/>
</dbReference>
<gene>
    <name evidence="8" type="ORF">VPNG_05592</name>
</gene>
<dbReference type="GO" id="GO:0016020">
    <property type="term" value="C:membrane"/>
    <property type="evidence" value="ECO:0007669"/>
    <property type="project" value="UniProtKB-SubCell"/>
</dbReference>
<dbReference type="CDD" id="cd12087">
    <property type="entry name" value="TM_EGFR-like"/>
    <property type="match status" value="1"/>
</dbReference>
<dbReference type="PANTHER" id="PTHR15549">
    <property type="entry name" value="PAIRED IMMUNOGLOBULIN-LIKE TYPE 2 RECEPTOR"/>
    <property type="match status" value="1"/>
</dbReference>
<comment type="caution">
    <text evidence="8">The sequence shown here is derived from an EMBL/GenBank/DDBJ whole genome shotgun (WGS) entry which is preliminary data.</text>
</comment>
<evidence type="ECO:0000256" key="7">
    <source>
        <dbReference type="SAM" id="SignalP"/>
    </source>
</evidence>
<feature type="compositionally biased region" description="Low complexity" evidence="5">
    <location>
        <begin position="512"/>
        <end position="524"/>
    </location>
</feature>
<dbReference type="OrthoDB" id="5426678at2759"/>
<evidence type="ECO:0000313" key="8">
    <source>
        <dbReference type="EMBL" id="ROW11653.1"/>
    </source>
</evidence>
<feature type="chain" id="PRO_5019581790" evidence="7">
    <location>
        <begin position="22"/>
        <end position="600"/>
    </location>
</feature>
<organism evidence="8 9">
    <name type="scientific">Cytospora leucostoma</name>
    <dbReference type="NCBI Taxonomy" id="1230097"/>
    <lineage>
        <taxon>Eukaryota</taxon>
        <taxon>Fungi</taxon>
        <taxon>Dikarya</taxon>
        <taxon>Ascomycota</taxon>
        <taxon>Pezizomycotina</taxon>
        <taxon>Sordariomycetes</taxon>
        <taxon>Sordariomycetidae</taxon>
        <taxon>Diaporthales</taxon>
        <taxon>Cytosporaceae</taxon>
        <taxon>Cytospora</taxon>
    </lineage>
</organism>
<keyword evidence="7" id="KW-0732">Signal</keyword>
<name>A0A423X795_9PEZI</name>
<protein>
    <submittedName>
        <fullName evidence="8">Uncharacterized protein</fullName>
    </submittedName>
</protein>
<evidence type="ECO:0000256" key="5">
    <source>
        <dbReference type="SAM" id="MobiDB-lite"/>
    </source>
</evidence>
<dbReference type="InParanoid" id="A0A423X795"/>
<feature type="region of interest" description="Disordered" evidence="5">
    <location>
        <begin position="464"/>
        <end position="529"/>
    </location>
</feature>